<name>A0A7X3S9P7_9HYPH</name>
<evidence type="ECO:0000256" key="13">
    <source>
        <dbReference type="PIRSR" id="PIRSR000239-1"/>
    </source>
</evidence>
<evidence type="ECO:0000313" key="15">
    <source>
        <dbReference type="EMBL" id="MXN67067.1"/>
    </source>
</evidence>
<evidence type="ECO:0000256" key="8">
    <source>
        <dbReference type="ARBA" id="ARBA00023284"/>
    </source>
</evidence>
<dbReference type="FunFam" id="3.40.30.10:FF:000007">
    <property type="entry name" value="Thioredoxin-dependent thiol peroxidase"/>
    <property type="match status" value="1"/>
</dbReference>
<proteinExistence type="inferred from homology"/>
<evidence type="ECO:0000256" key="10">
    <source>
        <dbReference type="ARBA" id="ARBA00038489"/>
    </source>
</evidence>
<evidence type="ECO:0000256" key="6">
    <source>
        <dbReference type="ARBA" id="ARBA00023002"/>
    </source>
</evidence>
<evidence type="ECO:0000256" key="1">
    <source>
        <dbReference type="ARBA" id="ARBA00003330"/>
    </source>
</evidence>
<dbReference type="InterPro" id="IPR036249">
    <property type="entry name" value="Thioredoxin-like_sf"/>
</dbReference>
<keyword evidence="4" id="KW-0575">Peroxidase</keyword>
<dbReference type="InterPro" id="IPR000866">
    <property type="entry name" value="AhpC/TSA"/>
</dbReference>
<feature type="domain" description="Thioredoxin" evidence="14">
    <location>
        <begin position="4"/>
        <end position="155"/>
    </location>
</feature>
<dbReference type="AlphaFoldDB" id="A0A7X3S9P7"/>
<keyword evidence="16" id="KW-1185">Reference proteome</keyword>
<comment type="similarity">
    <text evidence="10">Belongs to the peroxiredoxin family. BCP/PrxQ subfamily.</text>
</comment>
<dbReference type="PANTHER" id="PTHR42801:SF4">
    <property type="entry name" value="AHPC_TSA FAMILY PROTEIN"/>
    <property type="match status" value="1"/>
</dbReference>
<comment type="function">
    <text evidence="1">Thiol-specific peroxidase that catalyzes the reduction of hydrogen peroxide and organic hydroperoxides to water and alcohols, respectively. Plays a role in cell protection against oxidative stress by detoxifying peroxides and as sensor of hydrogen peroxide-mediated signaling events.</text>
</comment>
<keyword evidence="5" id="KW-0049">Antioxidant</keyword>
<dbReference type="GO" id="GO:0005737">
    <property type="term" value="C:cytoplasm"/>
    <property type="evidence" value="ECO:0007669"/>
    <property type="project" value="TreeGrafter"/>
</dbReference>
<dbReference type="PIRSF" id="PIRSF000239">
    <property type="entry name" value="AHPC"/>
    <property type="match status" value="1"/>
</dbReference>
<evidence type="ECO:0000256" key="2">
    <source>
        <dbReference type="ARBA" id="ARBA00011245"/>
    </source>
</evidence>
<dbReference type="Proteomes" id="UP000433101">
    <property type="component" value="Unassembled WGS sequence"/>
</dbReference>
<evidence type="ECO:0000313" key="16">
    <source>
        <dbReference type="Proteomes" id="UP000433101"/>
    </source>
</evidence>
<comment type="caution">
    <text evidence="15">The sequence shown here is derived from an EMBL/GenBank/DDBJ whole genome shotgun (WGS) entry which is preliminary data.</text>
</comment>
<keyword evidence="6" id="KW-0560">Oxidoreductase</keyword>
<evidence type="ECO:0000259" key="14">
    <source>
        <dbReference type="PROSITE" id="PS51352"/>
    </source>
</evidence>
<dbReference type="PROSITE" id="PS51352">
    <property type="entry name" value="THIOREDOXIN_2"/>
    <property type="match status" value="1"/>
</dbReference>
<keyword evidence="7" id="KW-1015">Disulfide bond</keyword>
<evidence type="ECO:0000256" key="7">
    <source>
        <dbReference type="ARBA" id="ARBA00023157"/>
    </source>
</evidence>
<gene>
    <name evidence="15" type="ORF">GR183_19325</name>
</gene>
<dbReference type="PANTHER" id="PTHR42801">
    <property type="entry name" value="THIOREDOXIN-DEPENDENT PEROXIDE REDUCTASE"/>
    <property type="match status" value="1"/>
</dbReference>
<dbReference type="InterPro" id="IPR050924">
    <property type="entry name" value="Peroxiredoxin_BCP/PrxQ"/>
</dbReference>
<dbReference type="GO" id="GO:0034599">
    <property type="term" value="P:cellular response to oxidative stress"/>
    <property type="evidence" value="ECO:0007669"/>
    <property type="project" value="TreeGrafter"/>
</dbReference>
<reference evidence="15 16" key="1">
    <citation type="submission" date="2019-12" db="EMBL/GenBank/DDBJ databases">
        <authorList>
            <person name="Li M."/>
        </authorList>
    </citation>
    <scope>NUCLEOTIDE SEQUENCE [LARGE SCALE GENOMIC DNA]</scope>
    <source>
        <strain evidence="15 16">GBMRC 2046</strain>
    </source>
</reference>
<evidence type="ECO:0000256" key="3">
    <source>
        <dbReference type="ARBA" id="ARBA00013017"/>
    </source>
</evidence>
<dbReference type="Gene3D" id="3.40.30.10">
    <property type="entry name" value="Glutaredoxin"/>
    <property type="match status" value="1"/>
</dbReference>
<evidence type="ECO:0000256" key="5">
    <source>
        <dbReference type="ARBA" id="ARBA00022862"/>
    </source>
</evidence>
<feature type="active site" description="Cysteine sulfenic acid (-SOH) intermediate; for peroxidase activity" evidence="13">
    <location>
        <position position="46"/>
    </location>
</feature>
<accession>A0A7X3S9P7</accession>
<dbReference type="EMBL" id="WUMV01000009">
    <property type="protein sequence ID" value="MXN67067.1"/>
    <property type="molecule type" value="Genomic_DNA"/>
</dbReference>
<dbReference type="EC" id="1.11.1.24" evidence="3"/>
<sequence length="155" mass="16789">MSEIIEGSIAPDFDLPTDGGDKIRLSNLRGKPVVVYFYPKDDTPGCTREAIAFTELGPQFEELGVTVVGVSPDGVAKHDKFKAKHKLTVTLAADTQTETASAYGVLVEKSMYGKKYMGVERSTFLIDANGNVACVWRKVKVPGHAEEVLEAVKAL</sequence>
<evidence type="ECO:0000256" key="12">
    <source>
        <dbReference type="ARBA" id="ARBA00049091"/>
    </source>
</evidence>
<comment type="subunit">
    <text evidence="2">Monomer.</text>
</comment>
<dbReference type="GO" id="GO:0008379">
    <property type="term" value="F:thioredoxin peroxidase activity"/>
    <property type="evidence" value="ECO:0007669"/>
    <property type="project" value="TreeGrafter"/>
</dbReference>
<dbReference type="RefSeq" id="WP_160777308.1">
    <property type="nucleotide sequence ID" value="NZ_WUMV01000009.1"/>
</dbReference>
<dbReference type="InterPro" id="IPR024706">
    <property type="entry name" value="Peroxiredoxin_AhpC-typ"/>
</dbReference>
<evidence type="ECO:0000256" key="9">
    <source>
        <dbReference type="ARBA" id="ARBA00032824"/>
    </source>
</evidence>
<evidence type="ECO:0000256" key="11">
    <source>
        <dbReference type="ARBA" id="ARBA00042639"/>
    </source>
</evidence>
<keyword evidence="8" id="KW-0676">Redox-active center</keyword>
<organism evidence="15 16">
    <name type="scientific">Stappia sediminis</name>
    <dbReference type="NCBI Taxonomy" id="2692190"/>
    <lineage>
        <taxon>Bacteria</taxon>
        <taxon>Pseudomonadati</taxon>
        <taxon>Pseudomonadota</taxon>
        <taxon>Alphaproteobacteria</taxon>
        <taxon>Hyphomicrobiales</taxon>
        <taxon>Stappiaceae</taxon>
        <taxon>Stappia</taxon>
    </lineage>
</organism>
<evidence type="ECO:0000256" key="4">
    <source>
        <dbReference type="ARBA" id="ARBA00022559"/>
    </source>
</evidence>
<dbReference type="InterPro" id="IPR013766">
    <property type="entry name" value="Thioredoxin_domain"/>
</dbReference>
<dbReference type="CDD" id="cd03017">
    <property type="entry name" value="PRX_BCP"/>
    <property type="match status" value="1"/>
</dbReference>
<dbReference type="Pfam" id="PF00578">
    <property type="entry name" value="AhpC-TSA"/>
    <property type="match status" value="1"/>
</dbReference>
<dbReference type="SUPFAM" id="SSF52833">
    <property type="entry name" value="Thioredoxin-like"/>
    <property type="match status" value="1"/>
</dbReference>
<dbReference type="GO" id="GO:0045454">
    <property type="term" value="P:cell redox homeostasis"/>
    <property type="evidence" value="ECO:0007669"/>
    <property type="project" value="TreeGrafter"/>
</dbReference>
<comment type="catalytic activity">
    <reaction evidence="12">
        <text>a hydroperoxide + [thioredoxin]-dithiol = an alcohol + [thioredoxin]-disulfide + H2O</text>
        <dbReference type="Rhea" id="RHEA:62620"/>
        <dbReference type="Rhea" id="RHEA-COMP:10698"/>
        <dbReference type="Rhea" id="RHEA-COMP:10700"/>
        <dbReference type="ChEBI" id="CHEBI:15377"/>
        <dbReference type="ChEBI" id="CHEBI:29950"/>
        <dbReference type="ChEBI" id="CHEBI:30879"/>
        <dbReference type="ChEBI" id="CHEBI:35924"/>
        <dbReference type="ChEBI" id="CHEBI:50058"/>
        <dbReference type="EC" id="1.11.1.24"/>
    </reaction>
</comment>
<protein>
    <recommendedName>
        <fullName evidence="3">thioredoxin-dependent peroxiredoxin</fullName>
        <ecNumber evidence="3">1.11.1.24</ecNumber>
    </recommendedName>
    <alternativeName>
        <fullName evidence="9">Thioredoxin peroxidase</fullName>
    </alternativeName>
    <alternativeName>
        <fullName evidence="11">Thioredoxin-dependent peroxiredoxin Bcp</fullName>
    </alternativeName>
</protein>